<proteinExistence type="inferred from homology"/>
<evidence type="ECO:0000256" key="1">
    <source>
        <dbReference type="ARBA" id="ARBA00002568"/>
    </source>
</evidence>
<dbReference type="Proteomes" id="UP000317650">
    <property type="component" value="Chromosome 9"/>
</dbReference>
<keyword evidence="6" id="KW-1185">Reference proteome</keyword>
<name>A0A4S8IGJ6_MUSBA</name>
<dbReference type="EMBL" id="PYDT01000010">
    <property type="protein sequence ID" value="THU46452.1"/>
    <property type="molecule type" value="Genomic_DNA"/>
</dbReference>
<comment type="caution">
    <text evidence="5">The sequence shown here is derived from an EMBL/GenBank/DDBJ whole genome shotgun (WGS) entry which is preliminary data.</text>
</comment>
<comment type="similarity">
    <text evidence="2">Belongs to the metallothionein superfamily. Type 15 family.</text>
</comment>
<accession>A0A4S8IGJ6</accession>
<comment type="function">
    <text evidence="1">Metallothioneins have a high content of cysteine residues that bind various heavy metals.</text>
</comment>
<keyword evidence="3" id="KW-0479">Metal-binding</keyword>
<sequence>MSTCGNCDCADKSQCVKKGNGYGIEIAGPQKSYFDNVVNAPVAAENDGMCNCGPACACVDRNCGQRLLGFANISSPEATHKCVLCATIIVTHENL</sequence>
<evidence type="ECO:0000313" key="6">
    <source>
        <dbReference type="Proteomes" id="UP000317650"/>
    </source>
</evidence>
<evidence type="ECO:0008006" key="7">
    <source>
        <dbReference type="Google" id="ProtNLM"/>
    </source>
</evidence>
<evidence type="ECO:0000256" key="2">
    <source>
        <dbReference type="ARBA" id="ARBA00005802"/>
    </source>
</evidence>
<evidence type="ECO:0000313" key="5">
    <source>
        <dbReference type="EMBL" id="THU46452.1"/>
    </source>
</evidence>
<dbReference type="GO" id="GO:0008270">
    <property type="term" value="F:zinc ion binding"/>
    <property type="evidence" value="ECO:0007669"/>
    <property type="project" value="InterPro"/>
</dbReference>
<dbReference type="PANTHER" id="PTHR33357:SF3">
    <property type="entry name" value="METALLOTHIONEIN-LIKE PROTEIN 3"/>
    <property type="match status" value="1"/>
</dbReference>
<gene>
    <name evidence="5" type="ORF">C4D60_Mb09t05100</name>
</gene>
<dbReference type="InterPro" id="IPR044671">
    <property type="entry name" value="MT3"/>
</dbReference>
<evidence type="ECO:0000256" key="4">
    <source>
        <dbReference type="ARBA" id="ARBA00022851"/>
    </source>
</evidence>
<protein>
    <recommendedName>
        <fullName evidence="7">Metallothionein-like protein</fullName>
    </recommendedName>
</protein>
<dbReference type="AlphaFoldDB" id="A0A4S8IGJ6"/>
<dbReference type="GO" id="GO:0005507">
    <property type="term" value="F:copper ion binding"/>
    <property type="evidence" value="ECO:0007669"/>
    <property type="project" value="InterPro"/>
</dbReference>
<evidence type="ECO:0000256" key="3">
    <source>
        <dbReference type="ARBA" id="ARBA00022723"/>
    </source>
</evidence>
<organism evidence="5 6">
    <name type="scientific">Musa balbisiana</name>
    <name type="common">Banana</name>
    <dbReference type="NCBI Taxonomy" id="52838"/>
    <lineage>
        <taxon>Eukaryota</taxon>
        <taxon>Viridiplantae</taxon>
        <taxon>Streptophyta</taxon>
        <taxon>Embryophyta</taxon>
        <taxon>Tracheophyta</taxon>
        <taxon>Spermatophyta</taxon>
        <taxon>Magnoliopsida</taxon>
        <taxon>Liliopsida</taxon>
        <taxon>Zingiberales</taxon>
        <taxon>Musaceae</taxon>
        <taxon>Musa</taxon>
    </lineage>
</organism>
<dbReference type="PANTHER" id="PTHR33357">
    <property type="entry name" value="METALLOTHIONEIN-LIKE PROTEIN 3"/>
    <property type="match status" value="1"/>
</dbReference>
<reference evidence="5 6" key="1">
    <citation type="journal article" date="2019" name="Nat. Plants">
        <title>Genome sequencing of Musa balbisiana reveals subgenome evolution and function divergence in polyploid bananas.</title>
        <authorList>
            <person name="Yao X."/>
        </authorList>
    </citation>
    <scope>NUCLEOTIDE SEQUENCE [LARGE SCALE GENOMIC DNA]</scope>
    <source>
        <strain evidence="6">cv. DH-PKW</strain>
        <tissue evidence="5">Leaves</tissue>
    </source>
</reference>
<keyword evidence="4" id="KW-0480">Metal-thiolate cluster</keyword>
<dbReference type="GO" id="GO:0006878">
    <property type="term" value="P:intracellular copper ion homeostasis"/>
    <property type="evidence" value="ECO:0007669"/>
    <property type="project" value="InterPro"/>
</dbReference>